<evidence type="ECO:0000313" key="2">
    <source>
        <dbReference type="Proteomes" id="UP000828941"/>
    </source>
</evidence>
<keyword evidence="2" id="KW-1185">Reference proteome</keyword>
<accession>A0ACB9PPG0</accession>
<dbReference type="Proteomes" id="UP000828941">
    <property type="component" value="Chromosome 3"/>
</dbReference>
<organism evidence="1 2">
    <name type="scientific">Bauhinia variegata</name>
    <name type="common">Purple orchid tree</name>
    <name type="synonym">Phanera variegata</name>
    <dbReference type="NCBI Taxonomy" id="167791"/>
    <lineage>
        <taxon>Eukaryota</taxon>
        <taxon>Viridiplantae</taxon>
        <taxon>Streptophyta</taxon>
        <taxon>Embryophyta</taxon>
        <taxon>Tracheophyta</taxon>
        <taxon>Spermatophyta</taxon>
        <taxon>Magnoliopsida</taxon>
        <taxon>eudicotyledons</taxon>
        <taxon>Gunneridae</taxon>
        <taxon>Pentapetalae</taxon>
        <taxon>rosids</taxon>
        <taxon>fabids</taxon>
        <taxon>Fabales</taxon>
        <taxon>Fabaceae</taxon>
        <taxon>Cercidoideae</taxon>
        <taxon>Cercideae</taxon>
        <taxon>Bauhiniinae</taxon>
        <taxon>Bauhinia</taxon>
    </lineage>
</organism>
<protein>
    <submittedName>
        <fullName evidence="1">Uncharacterized protein</fullName>
    </submittedName>
</protein>
<gene>
    <name evidence="1" type="ORF">L6164_004797</name>
</gene>
<dbReference type="EMBL" id="CM039428">
    <property type="protein sequence ID" value="KAI4350331.1"/>
    <property type="molecule type" value="Genomic_DNA"/>
</dbReference>
<sequence>MASSHVAFLAISMVLLCSVATAVDHVVGDESGWTLNFDYTKWAQDKVFNVGDNLVFKYNVNNHNLVKVDGATFKNCTNIPQGNEVLRSGNDVIPLGTPGRKWYICAVSDHCSRGMKLAITVQYDGPAPAPSAAPALPSSIYGVFVAAMVAIAAIFV</sequence>
<name>A0ACB9PPG0_BAUVA</name>
<reference evidence="1 2" key="1">
    <citation type="journal article" date="2022" name="DNA Res.">
        <title>Chromosomal-level genome assembly of the orchid tree Bauhinia variegata (Leguminosae; Cercidoideae) supports the allotetraploid origin hypothesis of Bauhinia.</title>
        <authorList>
            <person name="Zhong Y."/>
            <person name="Chen Y."/>
            <person name="Zheng D."/>
            <person name="Pang J."/>
            <person name="Liu Y."/>
            <person name="Luo S."/>
            <person name="Meng S."/>
            <person name="Qian L."/>
            <person name="Wei D."/>
            <person name="Dai S."/>
            <person name="Zhou R."/>
        </authorList>
    </citation>
    <scope>NUCLEOTIDE SEQUENCE [LARGE SCALE GENOMIC DNA]</scope>
    <source>
        <strain evidence="1">BV-YZ2020</strain>
    </source>
</reference>
<evidence type="ECO:0000313" key="1">
    <source>
        <dbReference type="EMBL" id="KAI4350331.1"/>
    </source>
</evidence>
<proteinExistence type="predicted"/>
<comment type="caution">
    <text evidence="1">The sequence shown here is derived from an EMBL/GenBank/DDBJ whole genome shotgun (WGS) entry which is preliminary data.</text>
</comment>